<evidence type="ECO:0000313" key="9">
    <source>
        <dbReference type="EMBL" id="HIR71060.1"/>
    </source>
</evidence>
<dbReference type="AlphaFoldDB" id="A0A9D1JB10"/>
<keyword evidence="6 8" id="KW-1133">Transmembrane helix</keyword>
<feature type="transmembrane region" description="Helical" evidence="8">
    <location>
        <begin position="20"/>
        <end position="41"/>
    </location>
</feature>
<evidence type="ECO:0000256" key="3">
    <source>
        <dbReference type="ARBA" id="ARBA00022676"/>
    </source>
</evidence>
<reference evidence="9" key="2">
    <citation type="journal article" date="2021" name="PeerJ">
        <title>Extensive microbial diversity within the chicken gut microbiome revealed by metagenomics and culture.</title>
        <authorList>
            <person name="Gilroy R."/>
            <person name="Ravi A."/>
            <person name="Getino M."/>
            <person name="Pursley I."/>
            <person name="Horton D.L."/>
            <person name="Alikhan N.F."/>
            <person name="Baker D."/>
            <person name="Gharbi K."/>
            <person name="Hall N."/>
            <person name="Watson M."/>
            <person name="Adriaenssens E.M."/>
            <person name="Foster-Nyarko E."/>
            <person name="Jarju S."/>
            <person name="Secka A."/>
            <person name="Antonio M."/>
            <person name="Oren A."/>
            <person name="Chaudhuri R.R."/>
            <person name="La Ragione R."/>
            <person name="Hildebrand F."/>
            <person name="Pallen M.J."/>
        </authorList>
    </citation>
    <scope>NUCLEOTIDE SEQUENCE</scope>
    <source>
        <strain evidence="9">ChiSjej5B23-6657</strain>
    </source>
</reference>
<organism evidence="9 10">
    <name type="scientific">Candidatus Pullilachnospira gallistercoris</name>
    <dbReference type="NCBI Taxonomy" id="2840911"/>
    <lineage>
        <taxon>Bacteria</taxon>
        <taxon>Bacillati</taxon>
        <taxon>Bacillota</taxon>
        <taxon>Clostridia</taxon>
        <taxon>Lachnospirales</taxon>
        <taxon>Lachnospiraceae</taxon>
        <taxon>Lachnospiraceae incertae sedis</taxon>
        <taxon>Candidatus Pullilachnospira</taxon>
    </lineage>
</organism>
<sequence>MTERKSPMVQIKNFISRMPLYQRLIEAVGLLIIAAGIVTSVRMNLVGRSLWWDEAALAFSFSQRDLGNLTGEALELIQSAPVGWLYTVKILTLLLGNTDFVLRIPSMAAYVGILALLFWIFTKIFKVQYPVTCVAFAASFPLLLQYSNMFKPYITDGFFCLLTVIFYQRYLTGRWRALRLGISWAVLIWFSNPVCFVAGGLMLADVFCRQGKSFLLHLREKMVSWLAIGVPLGVSFVVYYFYWLRQTATDDRMIGYWREWNFPLFPTSAEDLEQIRKLMETIFSQFYRLEYAVLILLAAFVIFAFCRRDKILIGVYLSFAVTVFASGLKMFPVNKRLWLFVYPLIMMILAVGINASGEGKKVGEARGRTAVIGVILLGCALLNGGIRYYWNAENVYWPGYEVKKEYEYLKSVIEPDERVYVFSSQAPIFDYYNGYDFTELADTGCQVMVGVDPLTEDYDCADDFAYLTGSKKCYVVLGDTWDDDRYTELLFPTLHEAGYFEMVYNEYETPMWYFCQDIGDVKSAVFYEIVSKETSEGVTTYKICLRNTGEAWLNPEFENLQVVSEEGEILAELPKNIAPGETEEFEIALPEPVSATFHLENEYGLIAEHTEFTVGPGVAVAP</sequence>
<feature type="transmembrane region" description="Helical" evidence="8">
    <location>
        <begin position="100"/>
        <end position="121"/>
    </location>
</feature>
<feature type="transmembrane region" description="Helical" evidence="8">
    <location>
        <begin position="286"/>
        <end position="306"/>
    </location>
</feature>
<evidence type="ECO:0008006" key="11">
    <source>
        <dbReference type="Google" id="ProtNLM"/>
    </source>
</evidence>
<feature type="transmembrane region" description="Helical" evidence="8">
    <location>
        <begin position="182"/>
        <end position="204"/>
    </location>
</feature>
<feature type="transmembrane region" description="Helical" evidence="8">
    <location>
        <begin position="225"/>
        <end position="243"/>
    </location>
</feature>
<dbReference type="GO" id="GO:0009103">
    <property type="term" value="P:lipopolysaccharide biosynthetic process"/>
    <property type="evidence" value="ECO:0007669"/>
    <property type="project" value="UniProtKB-ARBA"/>
</dbReference>
<feature type="transmembrane region" description="Helical" evidence="8">
    <location>
        <begin position="369"/>
        <end position="390"/>
    </location>
</feature>
<keyword evidence="4" id="KW-0808">Transferase</keyword>
<keyword evidence="7 8" id="KW-0472">Membrane</keyword>
<keyword evidence="3" id="KW-0328">Glycosyltransferase</keyword>
<dbReference type="InterPro" id="IPR050297">
    <property type="entry name" value="LipidA_mod_glycosyltrf_83"/>
</dbReference>
<feature type="transmembrane region" description="Helical" evidence="8">
    <location>
        <begin position="153"/>
        <end position="170"/>
    </location>
</feature>
<evidence type="ECO:0000256" key="5">
    <source>
        <dbReference type="ARBA" id="ARBA00022692"/>
    </source>
</evidence>
<evidence type="ECO:0000313" key="10">
    <source>
        <dbReference type="Proteomes" id="UP000823912"/>
    </source>
</evidence>
<dbReference type="GO" id="GO:0016763">
    <property type="term" value="F:pentosyltransferase activity"/>
    <property type="evidence" value="ECO:0007669"/>
    <property type="project" value="TreeGrafter"/>
</dbReference>
<reference evidence="9" key="1">
    <citation type="submission" date="2020-10" db="EMBL/GenBank/DDBJ databases">
        <authorList>
            <person name="Gilroy R."/>
        </authorList>
    </citation>
    <scope>NUCLEOTIDE SEQUENCE</scope>
    <source>
        <strain evidence="9">ChiSjej5B23-6657</strain>
    </source>
</reference>
<evidence type="ECO:0000256" key="7">
    <source>
        <dbReference type="ARBA" id="ARBA00023136"/>
    </source>
</evidence>
<dbReference type="PANTHER" id="PTHR33908:SF11">
    <property type="entry name" value="MEMBRANE PROTEIN"/>
    <property type="match status" value="1"/>
</dbReference>
<dbReference type="EMBL" id="DVHM01000114">
    <property type="protein sequence ID" value="HIR71060.1"/>
    <property type="molecule type" value="Genomic_DNA"/>
</dbReference>
<comment type="caution">
    <text evidence="9">The sequence shown here is derived from an EMBL/GenBank/DDBJ whole genome shotgun (WGS) entry which is preliminary data.</text>
</comment>
<dbReference type="GO" id="GO:0005886">
    <property type="term" value="C:plasma membrane"/>
    <property type="evidence" value="ECO:0007669"/>
    <property type="project" value="UniProtKB-SubCell"/>
</dbReference>
<dbReference type="PANTHER" id="PTHR33908">
    <property type="entry name" value="MANNOSYLTRANSFERASE YKCB-RELATED"/>
    <property type="match status" value="1"/>
</dbReference>
<evidence type="ECO:0000256" key="8">
    <source>
        <dbReference type="SAM" id="Phobius"/>
    </source>
</evidence>
<keyword evidence="2" id="KW-1003">Cell membrane</keyword>
<feature type="transmembrane region" description="Helical" evidence="8">
    <location>
        <begin position="337"/>
        <end position="357"/>
    </location>
</feature>
<evidence type="ECO:0000256" key="1">
    <source>
        <dbReference type="ARBA" id="ARBA00004651"/>
    </source>
</evidence>
<protein>
    <recommendedName>
        <fullName evidence="11">Glycosyltransferase RgtA/B/C/D-like domain-containing protein</fullName>
    </recommendedName>
</protein>
<comment type="subcellular location">
    <subcellularLocation>
        <location evidence="1">Cell membrane</location>
        <topology evidence="1">Multi-pass membrane protein</topology>
    </subcellularLocation>
</comment>
<evidence type="ECO:0000256" key="2">
    <source>
        <dbReference type="ARBA" id="ARBA00022475"/>
    </source>
</evidence>
<evidence type="ECO:0000256" key="6">
    <source>
        <dbReference type="ARBA" id="ARBA00022989"/>
    </source>
</evidence>
<accession>A0A9D1JB10</accession>
<dbReference type="Proteomes" id="UP000823912">
    <property type="component" value="Unassembled WGS sequence"/>
</dbReference>
<name>A0A9D1JB10_9FIRM</name>
<evidence type="ECO:0000256" key="4">
    <source>
        <dbReference type="ARBA" id="ARBA00022679"/>
    </source>
</evidence>
<keyword evidence="5 8" id="KW-0812">Transmembrane</keyword>
<feature type="transmembrane region" description="Helical" evidence="8">
    <location>
        <begin position="313"/>
        <end position="331"/>
    </location>
</feature>
<feature type="transmembrane region" description="Helical" evidence="8">
    <location>
        <begin position="127"/>
        <end position="146"/>
    </location>
</feature>
<proteinExistence type="predicted"/>
<gene>
    <name evidence="9" type="ORF">IAA55_07245</name>
</gene>